<gene>
    <name evidence="3" type="ORF">GCM10023322_32300</name>
</gene>
<dbReference type="SUPFAM" id="SSF53067">
    <property type="entry name" value="Actin-like ATPase domain"/>
    <property type="match status" value="1"/>
</dbReference>
<comment type="caution">
    <text evidence="3">The sequence shown here is derived from an EMBL/GenBank/DDBJ whole genome shotgun (WGS) entry which is preliminary data.</text>
</comment>
<dbReference type="SUPFAM" id="SSF46785">
    <property type="entry name" value="Winged helix' DNA-binding domain"/>
    <property type="match status" value="1"/>
</dbReference>
<evidence type="ECO:0000256" key="1">
    <source>
        <dbReference type="ARBA" id="ARBA00006479"/>
    </source>
</evidence>
<evidence type="ECO:0000259" key="2">
    <source>
        <dbReference type="Pfam" id="PF12802"/>
    </source>
</evidence>
<reference evidence="4" key="1">
    <citation type="journal article" date="2019" name="Int. J. Syst. Evol. Microbiol.">
        <title>The Global Catalogue of Microorganisms (GCM) 10K type strain sequencing project: providing services to taxonomists for standard genome sequencing and annotation.</title>
        <authorList>
            <consortium name="The Broad Institute Genomics Platform"/>
            <consortium name="The Broad Institute Genome Sequencing Center for Infectious Disease"/>
            <person name="Wu L."/>
            <person name="Ma J."/>
        </authorList>
    </citation>
    <scope>NUCLEOTIDE SEQUENCE [LARGE SCALE GENOMIC DNA]</scope>
    <source>
        <strain evidence="4">JCM 18304</strain>
    </source>
</reference>
<evidence type="ECO:0000313" key="4">
    <source>
        <dbReference type="Proteomes" id="UP001501570"/>
    </source>
</evidence>
<dbReference type="Pfam" id="PF00480">
    <property type="entry name" value="ROK"/>
    <property type="match status" value="1"/>
</dbReference>
<dbReference type="RefSeq" id="WP_345630393.1">
    <property type="nucleotide sequence ID" value="NZ_BAABJQ010000008.1"/>
</dbReference>
<evidence type="ECO:0000313" key="3">
    <source>
        <dbReference type="EMBL" id="GAA5186316.1"/>
    </source>
</evidence>
<keyword evidence="4" id="KW-1185">Reference proteome</keyword>
<feature type="domain" description="HTH marR-type" evidence="2">
    <location>
        <begin position="29"/>
        <end position="74"/>
    </location>
</feature>
<dbReference type="Gene3D" id="3.30.420.40">
    <property type="match status" value="2"/>
</dbReference>
<dbReference type="EMBL" id="BAABJQ010000008">
    <property type="protein sequence ID" value="GAA5186316.1"/>
    <property type="molecule type" value="Genomic_DNA"/>
</dbReference>
<dbReference type="Proteomes" id="UP001501570">
    <property type="component" value="Unassembled WGS sequence"/>
</dbReference>
<comment type="similarity">
    <text evidence="1">Belongs to the ROK (NagC/XylR) family.</text>
</comment>
<dbReference type="PANTHER" id="PTHR18964">
    <property type="entry name" value="ROK (REPRESSOR, ORF, KINASE) FAMILY"/>
    <property type="match status" value="1"/>
</dbReference>
<name>A0ABP9RUQ2_9ACTN</name>
<dbReference type="InterPro" id="IPR000600">
    <property type="entry name" value="ROK"/>
</dbReference>
<dbReference type="InterPro" id="IPR036390">
    <property type="entry name" value="WH_DNA-bd_sf"/>
</dbReference>
<sequence length="412" mass="42560">MNRPVDARRATRRGDLPLTARKSWDSAGAVLRAILDHGPIARSSIARVTRLSAAAVSGVVTSLVDRGLVREVPEAAGPPGVGRPHVPLDIQTDGVAVVGAHVAVPGTTVALLDLRGRVIAQRRDAHGPRDPASVLAALASRVAAFRQEYGGERRILGLGIATGGWVDAANGAVVEHSLLGWRDIQVGEVLARATGLPAQVDSNSRALLKAEQLFGAAARQARESGVHLFVGNVVDVAFAAGGTVHQGLRSAAGGAVAHLPVDGCVEVCACGRTGCLQAAVSDQTLVRRALADGLIDRPDFRALVDAAASGQVRAAAMLERRARLVGRAAALLLDLFDPEVLVVVEAGANRLPGCLATLRAEAAARICRRADAASVIRTTSFAGNVLAVAGGAIALDRVYAAPSTWDPQRRAS</sequence>
<accession>A0ABP9RUQ2</accession>
<proteinExistence type="inferred from homology"/>
<dbReference type="PANTHER" id="PTHR18964:SF149">
    <property type="entry name" value="BIFUNCTIONAL UDP-N-ACETYLGLUCOSAMINE 2-EPIMERASE_N-ACETYLMANNOSAMINE KINASE"/>
    <property type="match status" value="1"/>
</dbReference>
<dbReference type="InterPro" id="IPR036388">
    <property type="entry name" value="WH-like_DNA-bd_sf"/>
</dbReference>
<dbReference type="InterPro" id="IPR000835">
    <property type="entry name" value="HTH_MarR-typ"/>
</dbReference>
<dbReference type="InterPro" id="IPR043129">
    <property type="entry name" value="ATPase_NBD"/>
</dbReference>
<dbReference type="Gene3D" id="1.10.10.10">
    <property type="entry name" value="Winged helix-like DNA-binding domain superfamily/Winged helix DNA-binding domain"/>
    <property type="match status" value="1"/>
</dbReference>
<dbReference type="Pfam" id="PF12802">
    <property type="entry name" value="MarR_2"/>
    <property type="match status" value="1"/>
</dbReference>
<protein>
    <submittedName>
        <fullName evidence="3">ROK family transcriptional regulator</fullName>
    </submittedName>
</protein>
<organism evidence="3 4">
    <name type="scientific">Rugosimonospora acidiphila</name>
    <dbReference type="NCBI Taxonomy" id="556531"/>
    <lineage>
        <taxon>Bacteria</taxon>
        <taxon>Bacillati</taxon>
        <taxon>Actinomycetota</taxon>
        <taxon>Actinomycetes</taxon>
        <taxon>Micromonosporales</taxon>
        <taxon>Micromonosporaceae</taxon>
        <taxon>Rugosimonospora</taxon>
    </lineage>
</organism>